<reference evidence="1" key="2">
    <citation type="submission" date="2013-10" db="EMBL/GenBank/DDBJ databases">
        <authorList>
            <person name="Aslett M."/>
        </authorList>
    </citation>
    <scope>NUCLEOTIDE SEQUENCE [LARGE SCALE GENOMIC DNA]</scope>
    <source>
        <strain evidence="1">Houghton</strain>
    </source>
</reference>
<dbReference type="GeneID" id="25256489"/>
<sequence length="177" mass="18484">MFEPDDVALIACCCALQARGYLGSSSSSSSSSRGWFYGKHVLPADFFSRSGGLNAYCLLAAAKMADTGPTPVLGSAAAAAAAAGRAAAAAAAAGEGLGGRGEEADPTAKLHYREQQMQQQLRQQLQQQSQMGKGEPEALEIAKEFVAAISCGKYFAPNALSSKGRRLFEFANNILQE</sequence>
<organism evidence="1 2">
    <name type="scientific">Eimeria tenella</name>
    <name type="common">Coccidian parasite</name>
    <dbReference type="NCBI Taxonomy" id="5802"/>
    <lineage>
        <taxon>Eukaryota</taxon>
        <taxon>Sar</taxon>
        <taxon>Alveolata</taxon>
        <taxon>Apicomplexa</taxon>
        <taxon>Conoidasida</taxon>
        <taxon>Coccidia</taxon>
        <taxon>Eucoccidiorida</taxon>
        <taxon>Eimeriorina</taxon>
        <taxon>Eimeriidae</taxon>
        <taxon>Eimeria</taxon>
    </lineage>
</organism>
<dbReference type="VEuPathDB" id="ToxoDB:ETH2_1501000"/>
<dbReference type="AlphaFoldDB" id="U6KVH2"/>
<proteinExistence type="predicted"/>
<evidence type="ECO:0000313" key="1">
    <source>
        <dbReference type="EMBL" id="CDJ40369.1"/>
    </source>
</evidence>
<protein>
    <submittedName>
        <fullName evidence="1">Uncharacterized protein</fullName>
    </submittedName>
</protein>
<dbReference type="OrthoDB" id="10684922at2759"/>
<dbReference type="EMBL" id="HG675123">
    <property type="protein sequence ID" value="CDJ40369.1"/>
    <property type="molecule type" value="Genomic_DNA"/>
</dbReference>
<gene>
    <name evidence="1" type="ORF">ETH_00037240</name>
</gene>
<feature type="non-terminal residue" evidence="1">
    <location>
        <position position="177"/>
    </location>
</feature>
<name>U6KVH2_EIMTE</name>
<keyword evidence="2" id="KW-1185">Reference proteome</keyword>
<dbReference type="Proteomes" id="UP000030747">
    <property type="component" value="Unassembled WGS sequence"/>
</dbReference>
<evidence type="ECO:0000313" key="2">
    <source>
        <dbReference type="Proteomes" id="UP000030747"/>
    </source>
</evidence>
<dbReference type="RefSeq" id="XP_013231119.1">
    <property type="nucleotide sequence ID" value="XM_013375665.1"/>
</dbReference>
<reference evidence="1" key="1">
    <citation type="submission" date="2013-10" db="EMBL/GenBank/DDBJ databases">
        <title>Genomic analysis of the causative agents of coccidiosis in chickens.</title>
        <authorList>
            <person name="Reid A.J."/>
            <person name="Blake D."/>
            <person name="Billington K."/>
            <person name="Browne H."/>
            <person name="Dunn M."/>
            <person name="Hung S."/>
            <person name="Kawahara F."/>
            <person name="Miranda-Saavedra D."/>
            <person name="Mourier T."/>
            <person name="Nagra H."/>
            <person name="Otto T.D."/>
            <person name="Rawlings N."/>
            <person name="Sanchez A."/>
            <person name="Sanders M."/>
            <person name="Subramaniam C."/>
            <person name="Tay Y."/>
            <person name="Dear P."/>
            <person name="Doerig C."/>
            <person name="Gruber A."/>
            <person name="Parkinson J."/>
            <person name="Shirley M."/>
            <person name="Wan K.L."/>
            <person name="Berriman M."/>
            <person name="Tomley F."/>
            <person name="Pain A."/>
        </authorList>
    </citation>
    <scope>NUCLEOTIDE SEQUENCE [LARGE SCALE GENOMIC DNA]</scope>
    <source>
        <strain evidence="1">Houghton</strain>
    </source>
</reference>
<accession>U6KVH2</accession>
<dbReference type="VEuPathDB" id="ToxoDB:ETH_00037240"/>